<protein>
    <submittedName>
        <fullName evidence="1">Uncharacterized protein</fullName>
    </submittedName>
</protein>
<feature type="non-terminal residue" evidence="1">
    <location>
        <position position="1"/>
    </location>
</feature>
<comment type="caution">
    <text evidence="1">The sequence shown here is derived from an EMBL/GenBank/DDBJ whole genome shotgun (WGS) entry which is preliminary data.</text>
</comment>
<gene>
    <name evidence="1" type="ORF">IAB82_02315</name>
</gene>
<dbReference type="EMBL" id="JADIMB010000032">
    <property type="protein sequence ID" value="MBO8470612.1"/>
    <property type="molecule type" value="Genomic_DNA"/>
</dbReference>
<name>A0A9D9NEF4_9BACT</name>
<reference evidence="1" key="2">
    <citation type="journal article" date="2021" name="PeerJ">
        <title>Extensive microbial diversity within the chicken gut microbiome revealed by metagenomics and culture.</title>
        <authorList>
            <person name="Gilroy R."/>
            <person name="Ravi A."/>
            <person name="Getino M."/>
            <person name="Pursley I."/>
            <person name="Horton D.L."/>
            <person name="Alikhan N.F."/>
            <person name="Baker D."/>
            <person name="Gharbi K."/>
            <person name="Hall N."/>
            <person name="Watson M."/>
            <person name="Adriaenssens E.M."/>
            <person name="Foster-Nyarko E."/>
            <person name="Jarju S."/>
            <person name="Secka A."/>
            <person name="Antonio M."/>
            <person name="Oren A."/>
            <person name="Chaudhuri R.R."/>
            <person name="La Ragione R."/>
            <person name="Hildebrand F."/>
            <person name="Pallen M.J."/>
        </authorList>
    </citation>
    <scope>NUCLEOTIDE SEQUENCE</scope>
    <source>
        <strain evidence="1">B2-22910</strain>
    </source>
</reference>
<organism evidence="1 2">
    <name type="scientific">Candidatus Cryptobacteroides faecavium</name>
    <dbReference type="NCBI Taxonomy" id="2840762"/>
    <lineage>
        <taxon>Bacteria</taxon>
        <taxon>Pseudomonadati</taxon>
        <taxon>Bacteroidota</taxon>
        <taxon>Bacteroidia</taxon>
        <taxon>Bacteroidales</taxon>
        <taxon>Candidatus Cryptobacteroides</taxon>
    </lineage>
</organism>
<dbReference type="AlphaFoldDB" id="A0A9D9NEF4"/>
<dbReference type="Proteomes" id="UP000823603">
    <property type="component" value="Unassembled WGS sequence"/>
</dbReference>
<reference evidence="1" key="1">
    <citation type="submission" date="2020-10" db="EMBL/GenBank/DDBJ databases">
        <authorList>
            <person name="Gilroy R."/>
        </authorList>
    </citation>
    <scope>NUCLEOTIDE SEQUENCE</scope>
    <source>
        <strain evidence="1">B2-22910</strain>
    </source>
</reference>
<accession>A0A9D9NEF4</accession>
<evidence type="ECO:0000313" key="2">
    <source>
        <dbReference type="Proteomes" id="UP000823603"/>
    </source>
</evidence>
<evidence type="ECO:0000313" key="1">
    <source>
        <dbReference type="EMBL" id="MBO8470612.1"/>
    </source>
</evidence>
<sequence length="78" mass="8213">SSALPECFSFRCEPDVLGPGETGDIVISFDPGKVGGSLPDEIPVILQGLDTPAGDRTLKINIGDGREEVLSAYPVKQQ</sequence>
<proteinExistence type="predicted"/>